<evidence type="ECO:0000256" key="1">
    <source>
        <dbReference type="SAM" id="MobiDB-lite"/>
    </source>
</evidence>
<dbReference type="AlphaFoldDB" id="A0A9Q0EFY1"/>
<sequence>MILGLRPENGSVGNRRPASQRPLKRSRVPLLKKGQTPRLSCSLPLLSAVDVEERSAQPTRVFMYVLRPYIKTRGVPTVATGAQE</sequence>
<dbReference type="EMBL" id="JANIIK010000043">
    <property type="protein sequence ID" value="KAJ3606059.1"/>
    <property type="molecule type" value="Genomic_DNA"/>
</dbReference>
<evidence type="ECO:0000313" key="3">
    <source>
        <dbReference type="Proteomes" id="UP001148018"/>
    </source>
</evidence>
<evidence type="ECO:0000313" key="2">
    <source>
        <dbReference type="EMBL" id="KAJ3606059.1"/>
    </source>
</evidence>
<proteinExistence type="predicted"/>
<accession>A0A9Q0EFY1</accession>
<feature type="region of interest" description="Disordered" evidence="1">
    <location>
        <begin position="1"/>
        <end position="35"/>
    </location>
</feature>
<reference evidence="2" key="1">
    <citation type="submission" date="2022-07" db="EMBL/GenBank/DDBJ databases">
        <title>Chromosome-level genome of Muraenolepis orangiensis.</title>
        <authorList>
            <person name="Kim J."/>
        </authorList>
    </citation>
    <scope>NUCLEOTIDE SEQUENCE</scope>
    <source>
        <strain evidence="2">KU_S4_2022</strain>
        <tissue evidence="2">Muscle</tissue>
    </source>
</reference>
<organism evidence="2 3">
    <name type="scientific">Muraenolepis orangiensis</name>
    <name type="common">Patagonian moray cod</name>
    <dbReference type="NCBI Taxonomy" id="630683"/>
    <lineage>
        <taxon>Eukaryota</taxon>
        <taxon>Metazoa</taxon>
        <taxon>Chordata</taxon>
        <taxon>Craniata</taxon>
        <taxon>Vertebrata</taxon>
        <taxon>Euteleostomi</taxon>
        <taxon>Actinopterygii</taxon>
        <taxon>Neopterygii</taxon>
        <taxon>Teleostei</taxon>
        <taxon>Neoteleostei</taxon>
        <taxon>Acanthomorphata</taxon>
        <taxon>Zeiogadaria</taxon>
        <taxon>Gadariae</taxon>
        <taxon>Gadiformes</taxon>
        <taxon>Muraenolepidoidei</taxon>
        <taxon>Muraenolepididae</taxon>
        <taxon>Muraenolepis</taxon>
    </lineage>
</organism>
<comment type="caution">
    <text evidence="2">The sequence shown here is derived from an EMBL/GenBank/DDBJ whole genome shotgun (WGS) entry which is preliminary data.</text>
</comment>
<dbReference type="Proteomes" id="UP001148018">
    <property type="component" value="Unassembled WGS sequence"/>
</dbReference>
<name>A0A9Q0EFY1_9TELE</name>
<protein>
    <submittedName>
        <fullName evidence="2">Uncharacterized protein</fullName>
    </submittedName>
</protein>
<keyword evidence="3" id="KW-1185">Reference proteome</keyword>
<gene>
    <name evidence="2" type="ORF">NHX12_028102</name>
</gene>